<dbReference type="SMART" id="SM00420">
    <property type="entry name" value="HTH_DEOR"/>
    <property type="match status" value="1"/>
</dbReference>
<keyword evidence="6" id="KW-1185">Reference proteome</keyword>
<dbReference type="InterPro" id="IPR037171">
    <property type="entry name" value="NagB/RpiA_transferase-like"/>
</dbReference>
<dbReference type="PRINTS" id="PR00037">
    <property type="entry name" value="HTHLACR"/>
</dbReference>
<dbReference type="InterPro" id="IPR001034">
    <property type="entry name" value="DeoR_HTH"/>
</dbReference>
<keyword evidence="1" id="KW-0805">Transcription regulation</keyword>
<feature type="domain" description="HTH deoR-type" evidence="4">
    <location>
        <begin position="5"/>
        <end position="60"/>
    </location>
</feature>
<evidence type="ECO:0000259" key="4">
    <source>
        <dbReference type="PROSITE" id="PS51000"/>
    </source>
</evidence>
<dbReference type="Gene3D" id="3.40.50.1360">
    <property type="match status" value="1"/>
</dbReference>
<evidence type="ECO:0000256" key="3">
    <source>
        <dbReference type="ARBA" id="ARBA00023163"/>
    </source>
</evidence>
<dbReference type="SUPFAM" id="SSF100950">
    <property type="entry name" value="NagB/RpiA/CoA transferase-like"/>
    <property type="match status" value="1"/>
</dbReference>
<dbReference type="InterPro" id="IPR014036">
    <property type="entry name" value="DeoR-like_C"/>
</dbReference>
<dbReference type="PROSITE" id="PS51000">
    <property type="entry name" value="HTH_DEOR_2"/>
    <property type="match status" value="1"/>
</dbReference>
<dbReference type="Gene3D" id="1.10.10.10">
    <property type="entry name" value="Winged helix-like DNA-binding domain superfamily/Winged helix DNA-binding domain"/>
    <property type="match status" value="1"/>
</dbReference>
<accession>A0ABY4H367</accession>
<dbReference type="InterPro" id="IPR018356">
    <property type="entry name" value="Tscrpt_reg_HTH_DeoR_CS"/>
</dbReference>
<keyword evidence="2 5" id="KW-0238">DNA-binding</keyword>
<dbReference type="InterPro" id="IPR036388">
    <property type="entry name" value="WH-like_DNA-bd_sf"/>
</dbReference>
<dbReference type="Pfam" id="PF00455">
    <property type="entry name" value="DeoRC"/>
    <property type="match status" value="1"/>
</dbReference>
<sequence>MTLLSDERKSNILLQIEENGKVKVRDLAIDFNVSMETIRRDLDELEAEKRIRKVYGGALKPESSTSEEPPMFERKILRAKEKKRIGSKAASLVNDGDVIFIDEGSTTLQMAAPLLEKTNVTIITNFFPLMKLMMEYEQKKLFVGELIFLGGRMNSTHSRSSGSYTEKMAKTFFVDKAFISVDGVDPNIGLTSYQSEKCSLSQIFISHTRQAYALVDHSKLGVKANFKMESMEAFSHVICDVEAPSSWKLTGTEWVQG</sequence>
<dbReference type="SMART" id="SM01134">
    <property type="entry name" value="DeoRC"/>
    <property type="match status" value="1"/>
</dbReference>
<gene>
    <name evidence="5" type="ORF">MUO14_08055</name>
</gene>
<evidence type="ECO:0000256" key="2">
    <source>
        <dbReference type="ARBA" id="ARBA00023125"/>
    </source>
</evidence>
<evidence type="ECO:0000313" key="6">
    <source>
        <dbReference type="Proteomes" id="UP000831880"/>
    </source>
</evidence>
<organism evidence="5 6">
    <name type="scientific">Halobacillus shinanisalinarum</name>
    <dbReference type="NCBI Taxonomy" id="2932258"/>
    <lineage>
        <taxon>Bacteria</taxon>
        <taxon>Bacillati</taxon>
        <taxon>Bacillota</taxon>
        <taxon>Bacilli</taxon>
        <taxon>Bacillales</taxon>
        <taxon>Bacillaceae</taxon>
        <taxon>Halobacillus</taxon>
    </lineage>
</organism>
<dbReference type="Pfam" id="PF08220">
    <property type="entry name" value="HTH_DeoR"/>
    <property type="match status" value="1"/>
</dbReference>
<dbReference type="PANTHER" id="PTHR30363">
    <property type="entry name" value="HTH-TYPE TRANSCRIPTIONAL REGULATOR SRLR-RELATED"/>
    <property type="match status" value="1"/>
</dbReference>
<evidence type="ECO:0000313" key="5">
    <source>
        <dbReference type="EMBL" id="UOQ94868.1"/>
    </source>
</evidence>
<protein>
    <submittedName>
        <fullName evidence="5">DeoR/GlpR family DNA-binding transcription regulator</fullName>
    </submittedName>
</protein>
<keyword evidence="3" id="KW-0804">Transcription</keyword>
<dbReference type="EMBL" id="CP095074">
    <property type="protein sequence ID" value="UOQ94868.1"/>
    <property type="molecule type" value="Genomic_DNA"/>
</dbReference>
<dbReference type="InterPro" id="IPR050313">
    <property type="entry name" value="Carb_Metab_HTH_regulators"/>
</dbReference>
<dbReference type="RefSeq" id="WP_244754724.1">
    <property type="nucleotide sequence ID" value="NZ_CP095074.1"/>
</dbReference>
<reference evidence="5 6" key="1">
    <citation type="submission" date="2022-04" db="EMBL/GenBank/DDBJ databases">
        <title>Halobacillus sp. isolated from saltern.</title>
        <authorList>
            <person name="Won M."/>
            <person name="Lee C.-M."/>
            <person name="Woen H.-Y."/>
            <person name="Kwon S.-W."/>
        </authorList>
    </citation>
    <scope>NUCLEOTIDE SEQUENCE [LARGE SCALE GENOMIC DNA]</scope>
    <source>
        <strain evidence="5 6">SSTM10-2</strain>
    </source>
</reference>
<proteinExistence type="predicted"/>
<dbReference type="PROSITE" id="PS00894">
    <property type="entry name" value="HTH_DEOR_1"/>
    <property type="match status" value="1"/>
</dbReference>
<evidence type="ECO:0000256" key="1">
    <source>
        <dbReference type="ARBA" id="ARBA00023015"/>
    </source>
</evidence>
<dbReference type="Proteomes" id="UP000831880">
    <property type="component" value="Chromosome"/>
</dbReference>
<dbReference type="PANTHER" id="PTHR30363:SF44">
    <property type="entry name" value="AGA OPERON TRANSCRIPTIONAL REPRESSOR-RELATED"/>
    <property type="match status" value="1"/>
</dbReference>
<dbReference type="GO" id="GO:0003677">
    <property type="term" value="F:DNA binding"/>
    <property type="evidence" value="ECO:0007669"/>
    <property type="project" value="UniProtKB-KW"/>
</dbReference>
<dbReference type="SUPFAM" id="SSF46785">
    <property type="entry name" value="Winged helix' DNA-binding domain"/>
    <property type="match status" value="1"/>
</dbReference>
<dbReference type="InterPro" id="IPR036390">
    <property type="entry name" value="WH_DNA-bd_sf"/>
</dbReference>
<name>A0ABY4H367_9BACI</name>